<dbReference type="InterPro" id="IPR042185">
    <property type="entry name" value="Serpin_sf_2"/>
</dbReference>
<dbReference type="Gene3D" id="3.30.497.10">
    <property type="entry name" value="Antithrombin, subunit I, domain 2"/>
    <property type="match status" value="1"/>
</dbReference>
<dbReference type="OrthoDB" id="671595at2759"/>
<gene>
    <name evidence="7" type="ORF">B4U79_17034</name>
</gene>
<evidence type="ECO:0000256" key="2">
    <source>
        <dbReference type="ARBA" id="ARBA00022690"/>
    </source>
</evidence>
<reference evidence="7 8" key="1">
    <citation type="journal article" date="2018" name="Gigascience">
        <title>Genomes of trombidid mites reveal novel predicted allergens and laterally-transferred genes associated with secondary metabolism.</title>
        <authorList>
            <person name="Dong X."/>
            <person name="Chaisiri K."/>
            <person name="Xia D."/>
            <person name="Armstrong S.D."/>
            <person name="Fang Y."/>
            <person name="Donnelly M.J."/>
            <person name="Kadowaki T."/>
            <person name="McGarry J.W."/>
            <person name="Darby A.C."/>
            <person name="Makepeace B.L."/>
        </authorList>
    </citation>
    <scope>NUCLEOTIDE SEQUENCE [LARGE SCALE GENOMIC DNA]</scope>
    <source>
        <strain evidence="7">UoL-WK</strain>
    </source>
</reference>
<comment type="caution">
    <text evidence="7">The sequence shown here is derived from an EMBL/GenBank/DDBJ whole genome shotgun (WGS) entry which is preliminary data.</text>
</comment>
<keyword evidence="8" id="KW-1185">Reference proteome</keyword>
<dbReference type="SMART" id="SM00093">
    <property type="entry name" value="SERPIN"/>
    <property type="match status" value="1"/>
</dbReference>
<dbReference type="STRING" id="1965070.A0A3S3PEL6"/>
<keyword evidence="2" id="KW-0646">Protease inhibitor</keyword>
<dbReference type="InterPro" id="IPR023796">
    <property type="entry name" value="Serpin_dom"/>
</dbReference>
<evidence type="ECO:0000313" key="7">
    <source>
        <dbReference type="EMBL" id="RWR99378.1"/>
    </source>
</evidence>
<keyword evidence="4" id="KW-0325">Glycoprotein</keyword>
<dbReference type="CDD" id="cd00172">
    <property type="entry name" value="serpin"/>
    <property type="match status" value="1"/>
</dbReference>
<proteinExistence type="inferred from homology"/>
<sequence>MKTSCAVSKFSLNVLKTLYFNSSEENVVFSPFGLYMMMNALASSQCDEKLRAIQKILETERRFIDQKEVNEELSIILKALENLSRESIFKIASVFGFISHSFEVKESFLDLLRKKFNVQTSATKFSYNFREELSSIVSEKTGGKIEDLSFNKIDRNTDFFMVNAVYFNPDWFFPFDLEPSPRVFYNYGDEAQKVLVPMLKRKDCKMYRNLMSIKGELFENILIASNDNFLTFISRPEKKNLHFNCLLNSMTMFDEFFARGTWRFCIKNLIIPKLKISSEIDLGELTKELNMENFLTSTEYEFSNMLESNRNGEPLKMGVGKHFAVIEFKEYEKEIFREYDEEEHADSTIEINSPFFFYVKNRRLNIIVFAGIVRKLNSIKKR</sequence>
<evidence type="ECO:0000313" key="8">
    <source>
        <dbReference type="Proteomes" id="UP000285301"/>
    </source>
</evidence>
<name>A0A3S3PEL6_9ACAR</name>
<dbReference type="SUPFAM" id="SSF56574">
    <property type="entry name" value="Serpins"/>
    <property type="match status" value="1"/>
</dbReference>
<dbReference type="PROSITE" id="PS00284">
    <property type="entry name" value="SERPIN"/>
    <property type="match status" value="1"/>
</dbReference>
<dbReference type="PANTHER" id="PTHR11461">
    <property type="entry name" value="SERINE PROTEASE INHIBITOR, SERPIN"/>
    <property type="match status" value="1"/>
</dbReference>
<keyword evidence="3" id="KW-0722">Serine protease inhibitor</keyword>
<evidence type="ECO:0000256" key="3">
    <source>
        <dbReference type="ARBA" id="ARBA00022900"/>
    </source>
</evidence>
<dbReference type="Pfam" id="PF00079">
    <property type="entry name" value="Serpin"/>
    <property type="match status" value="1"/>
</dbReference>
<dbReference type="Gene3D" id="2.30.39.10">
    <property type="entry name" value="Alpha-1-antitrypsin, domain 1"/>
    <property type="match status" value="1"/>
</dbReference>
<dbReference type="GO" id="GO:0005615">
    <property type="term" value="C:extracellular space"/>
    <property type="evidence" value="ECO:0007669"/>
    <property type="project" value="InterPro"/>
</dbReference>
<dbReference type="InterPro" id="IPR023795">
    <property type="entry name" value="Serpin_CS"/>
</dbReference>
<evidence type="ECO:0000256" key="4">
    <source>
        <dbReference type="ARBA" id="ARBA00023180"/>
    </source>
</evidence>
<dbReference type="InterPro" id="IPR036186">
    <property type="entry name" value="Serpin_sf"/>
</dbReference>
<protein>
    <recommendedName>
        <fullName evidence="6">Serpin domain-containing protein</fullName>
    </recommendedName>
</protein>
<dbReference type="InterPro" id="IPR000215">
    <property type="entry name" value="Serpin_fam"/>
</dbReference>
<evidence type="ECO:0000256" key="1">
    <source>
        <dbReference type="ARBA" id="ARBA00009500"/>
    </source>
</evidence>
<organism evidence="7 8">
    <name type="scientific">Dinothrombium tinctorium</name>
    <dbReference type="NCBI Taxonomy" id="1965070"/>
    <lineage>
        <taxon>Eukaryota</taxon>
        <taxon>Metazoa</taxon>
        <taxon>Ecdysozoa</taxon>
        <taxon>Arthropoda</taxon>
        <taxon>Chelicerata</taxon>
        <taxon>Arachnida</taxon>
        <taxon>Acari</taxon>
        <taxon>Acariformes</taxon>
        <taxon>Trombidiformes</taxon>
        <taxon>Prostigmata</taxon>
        <taxon>Anystina</taxon>
        <taxon>Parasitengona</taxon>
        <taxon>Trombidioidea</taxon>
        <taxon>Trombidiidae</taxon>
        <taxon>Dinothrombium</taxon>
    </lineage>
</organism>
<dbReference type="InterPro" id="IPR042178">
    <property type="entry name" value="Serpin_sf_1"/>
</dbReference>
<evidence type="ECO:0000256" key="5">
    <source>
        <dbReference type="RuleBase" id="RU000411"/>
    </source>
</evidence>
<evidence type="ECO:0000259" key="6">
    <source>
        <dbReference type="SMART" id="SM00093"/>
    </source>
</evidence>
<dbReference type="GO" id="GO:0004867">
    <property type="term" value="F:serine-type endopeptidase inhibitor activity"/>
    <property type="evidence" value="ECO:0007669"/>
    <property type="project" value="UniProtKB-KW"/>
</dbReference>
<dbReference type="Proteomes" id="UP000285301">
    <property type="component" value="Unassembled WGS sequence"/>
</dbReference>
<dbReference type="AlphaFoldDB" id="A0A3S3PEL6"/>
<dbReference type="PANTHER" id="PTHR11461:SF211">
    <property type="entry name" value="GH10112P-RELATED"/>
    <property type="match status" value="1"/>
</dbReference>
<accession>A0A3S3PEL6</accession>
<feature type="domain" description="Serpin" evidence="6">
    <location>
        <begin position="12"/>
        <end position="376"/>
    </location>
</feature>
<comment type="similarity">
    <text evidence="1 5">Belongs to the serpin family.</text>
</comment>
<dbReference type="EMBL" id="NCKU01015467">
    <property type="protein sequence ID" value="RWR99378.1"/>
    <property type="molecule type" value="Genomic_DNA"/>
</dbReference>